<feature type="region of interest" description="Disordered" evidence="1">
    <location>
        <begin position="1"/>
        <end position="20"/>
    </location>
</feature>
<evidence type="ECO:0000313" key="2">
    <source>
        <dbReference type="EMBL" id="KAL0294654.1"/>
    </source>
</evidence>
<reference evidence="2" key="1">
    <citation type="submission" date="2020-06" db="EMBL/GenBank/DDBJ databases">
        <authorList>
            <person name="Li T."/>
            <person name="Hu X."/>
            <person name="Zhang T."/>
            <person name="Song X."/>
            <person name="Zhang H."/>
            <person name="Dai N."/>
            <person name="Sheng W."/>
            <person name="Hou X."/>
            <person name="Wei L."/>
        </authorList>
    </citation>
    <scope>NUCLEOTIDE SEQUENCE</scope>
    <source>
        <strain evidence="2">G01</strain>
        <tissue evidence="2">Leaf</tissue>
    </source>
</reference>
<sequence length="72" mass="7525">MYGGILSSSATSIPSVPKGSTTKAASFLLLSSRMDLTASRIDGRERTMTTEISVSTLTSGGRSSVLTAGRRR</sequence>
<evidence type="ECO:0000256" key="1">
    <source>
        <dbReference type="SAM" id="MobiDB-lite"/>
    </source>
</evidence>
<reference evidence="2" key="2">
    <citation type="journal article" date="2024" name="Plant">
        <title>Genomic evolution and insights into agronomic trait innovations of Sesamum species.</title>
        <authorList>
            <person name="Miao H."/>
            <person name="Wang L."/>
            <person name="Qu L."/>
            <person name="Liu H."/>
            <person name="Sun Y."/>
            <person name="Le M."/>
            <person name="Wang Q."/>
            <person name="Wei S."/>
            <person name="Zheng Y."/>
            <person name="Lin W."/>
            <person name="Duan Y."/>
            <person name="Cao H."/>
            <person name="Xiong S."/>
            <person name="Wang X."/>
            <person name="Wei L."/>
            <person name="Li C."/>
            <person name="Ma Q."/>
            <person name="Ju M."/>
            <person name="Zhao R."/>
            <person name="Li G."/>
            <person name="Mu C."/>
            <person name="Tian Q."/>
            <person name="Mei H."/>
            <person name="Zhang T."/>
            <person name="Gao T."/>
            <person name="Zhang H."/>
        </authorList>
    </citation>
    <scope>NUCLEOTIDE SEQUENCE</scope>
    <source>
        <strain evidence="2">G01</strain>
    </source>
</reference>
<comment type="caution">
    <text evidence="2">The sequence shown here is derived from an EMBL/GenBank/DDBJ whole genome shotgun (WGS) entry which is preliminary data.</text>
</comment>
<organism evidence="2">
    <name type="scientific">Sesamum angustifolium</name>
    <dbReference type="NCBI Taxonomy" id="2727405"/>
    <lineage>
        <taxon>Eukaryota</taxon>
        <taxon>Viridiplantae</taxon>
        <taxon>Streptophyta</taxon>
        <taxon>Embryophyta</taxon>
        <taxon>Tracheophyta</taxon>
        <taxon>Spermatophyta</taxon>
        <taxon>Magnoliopsida</taxon>
        <taxon>eudicotyledons</taxon>
        <taxon>Gunneridae</taxon>
        <taxon>Pentapetalae</taxon>
        <taxon>asterids</taxon>
        <taxon>lamiids</taxon>
        <taxon>Lamiales</taxon>
        <taxon>Pedaliaceae</taxon>
        <taxon>Sesamum</taxon>
    </lineage>
</organism>
<dbReference type="EMBL" id="JACGWK010000825">
    <property type="protein sequence ID" value="KAL0294654.1"/>
    <property type="molecule type" value="Genomic_DNA"/>
</dbReference>
<accession>A0AAW2JJZ2</accession>
<name>A0AAW2JJZ2_9LAMI</name>
<dbReference type="AlphaFoldDB" id="A0AAW2JJZ2"/>
<protein>
    <submittedName>
        <fullName evidence="2">Uncharacterized protein</fullName>
    </submittedName>
</protein>
<gene>
    <name evidence="2" type="ORF">Sangu_2516300</name>
</gene>
<proteinExistence type="predicted"/>